<evidence type="ECO:0000256" key="2">
    <source>
        <dbReference type="ARBA" id="ARBA00023125"/>
    </source>
</evidence>
<feature type="compositionally biased region" description="Polar residues" evidence="5">
    <location>
        <begin position="512"/>
        <end position="543"/>
    </location>
</feature>
<feature type="compositionally biased region" description="Gly residues" evidence="5">
    <location>
        <begin position="194"/>
        <end position="203"/>
    </location>
</feature>
<protein>
    <recommendedName>
        <fullName evidence="6">NAC domain-containing protein</fullName>
    </recommendedName>
</protein>
<dbReference type="InterPro" id="IPR036093">
    <property type="entry name" value="NAC_dom_sf"/>
</dbReference>
<comment type="caution">
    <text evidence="7">The sequence shown here is derived from an EMBL/GenBank/DDBJ whole genome shotgun (WGS) entry which is preliminary data.</text>
</comment>
<dbReference type="PANTHER" id="PTHR31719">
    <property type="entry name" value="NAC TRANSCRIPTION FACTOR 56"/>
    <property type="match status" value="1"/>
</dbReference>
<feature type="compositionally biased region" description="Basic residues" evidence="5">
    <location>
        <begin position="166"/>
        <end position="179"/>
    </location>
</feature>
<feature type="compositionally biased region" description="Low complexity" evidence="5">
    <location>
        <begin position="180"/>
        <end position="189"/>
    </location>
</feature>
<dbReference type="PANTHER" id="PTHR31719:SF94">
    <property type="entry name" value="PROTEIN ATAF2"/>
    <property type="match status" value="1"/>
</dbReference>
<evidence type="ECO:0000259" key="6">
    <source>
        <dbReference type="PROSITE" id="PS51005"/>
    </source>
</evidence>
<dbReference type="EMBL" id="JAQQAF010000001">
    <property type="protein sequence ID" value="KAJ8512982.1"/>
    <property type="molecule type" value="Genomic_DNA"/>
</dbReference>
<dbReference type="Gene3D" id="2.170.150.80">
    <property type="entry name" value="NAC domain"/>
    <property type="match status" value="1"/>
</dbReference>
<dbReference type="AlphaFoldDB" id="A0AAV8S0I1"/>
<reference evidence="7 8" key="1">
    <citation type="submission" date="2022-12" db="EMBL/GenBank/DDBJ databases">
        <title>Chromosome-scale assembly of the Ensete ventricosum genome.</title>
        <authorList>
            <person name="Dussert Y."/>
            <person name="Stocks J."/>
            <person name="Wendawek A."/>
            <person name="Woldeyes F."/>
            <person name="Nichols R.A."/>
            <person name="Borrell J.S."/>
        </authorList>
    </citation>
    <scope>NUCLEOTIDE SEQUENCE [LARGE SCALE GENOMIC DNA]</scope>
    <source>
        <strain evidence="8">cv. Maze</strain>
        <tissue evidence="7">Seeds</tissue>
    </source>
</reference>
<name>A0AAV8S0I1_ENSVE</name>
<keyword evidence="2" id="KW-0238">DNA-binding</keyword>
<keyword evidence="1" id="KW-0805">Transcription regulation</keyword>
<gene>
    <name evidence="7" type="ORF">OPV22_003416</name>
</gene>
<feature type="region of interest" description="Disordered" evidence="5">
    <location>
        <begin position="573"/>
        <end position="673"/>
    </location>
</feature>
<dbReference type="GO" id="GO:0006355">
    <property type="term" value="P:regulation of DNA-templated transcription"/>
    <property type="evidence" value="ECO:0007669"/>
    <property type="project" value="InterPro"/>
</dbReference>
<dbReference type="Proteomes" id="UP001222027">
    <property type="component" value="Unassembled WGS sequence"/>
</dbReference>
<feature type="compositionally biased region" description="Polar residues" evidence="5">
    <location>
        <begin position="576"/>
        <end position="590"/>
    </location>
</feature>
<feature type="compositionally biased region" description="Polar residues" evidence="5">
    <location>
        <begin position="664"/>
        <end position="673"/>
    </location>
</feature>
<sequence length="673" mass="74108">MERRGPIAQFPPGFHFVPTDSELICHYLRAKLDGNDLSYNAFNDVKLYDYHPADLVEKYKDYGEGRWFFFTSRDRKYPNGIRPNRTTSDGDGYWKATGTEKRIYRNRKLVGIRRSLVYYTGKACRGQKTDWIMQEYTTKSASQQPHRNSDGSMQLDTWVLCSIQKKRGADKRKRSRSARAGRSSSRSPSNVARTGGGGGGGCSGSVPNVEGQSYRLASPGCQVGVHQRGWDDLPSICNNQFDPDINAPQYALPCGMQDCRQSAMSRRLLTAASPSEAATTTMQFYSGEAMNSGNQVYPSEAANSSLRFFSAEAIDSGPQFCAPEAINSSLRFYPEKAMNSREQLYPSEGTNSWLRFYSAEDINSAQQVYPSEEANSSVQFYPAEAMNSAQQVYATMSSEQNFYPAMSSAQQFFLSPPPMNSAEQVYPSLPPMNSAEQFYPSLMAVNSAEQVYPSGTPMNSSEQFYPSLPAMTYANQVYTSGTPMISAEHEYQSATLTNSAQHVLPLVQTSVQDNPSESARSQVTQSRPNSGLQGNSSEPTNIGSPLELLDIPDWLMQDDSIFFDGLPLELLDDQPQFPNLSEQDGGSQQALPGHGGSGLPPPTSDMHPNNDSELRTGHHHLSKQDVVSEQALPGHGGTVLPPTSDMPPNDDSKSQTGGHHHAQYNPQISTLVN</sequence>
<evidence type="ECO:0000256" key="1">
    <source>
        <dbReference type="ARBA" id="ARBA00023015"/>
    </source>
</evidence>
<organism evidence="7 8">
    <name type="scientific">Ensete ventricosum</name>
    <name type="common">Abyssinian banana</name>
    <name type="synonym">Musa ensete</name>
    <dbReference type="NCBI Taxonomy" id="4639"/>
    <lineage>
        <taxon>Eukaryota</taxon>
        <taxon>Viridiplantae</taxon>
        <taxon>Streptophyta</taxon>
        <taxon>Embryophyta</taxon>
        <taxon>Tracheophyta</taxon>
        <taxon>Spermatophyta</taxon>
        <taxon>Magnoliopsida</taxon>
        <taxon>Liliopsida</taxon>
        <taxon>Zingiberales</taxon>
        <taxon>Musaceae</taxon>
        <taxon>Ensete</taxon>
    </lineage>
</organism>
<feature type="region of interest" description="Disordered" evidence="5">
    <location>
        <begin position="166"/>
        <end position="205"/>
    </location>
</feature>
<evidence type="ECO:0000256" key="5">
    <source>
        <dbReference type="SAM" id="MobiDB-lite"/>
    </source>
</evidence>
<accession>A0AAV8S0I1</accession>
<evidence type="ECO:0000256" key="3">
    <source>
        <dbReference type="ARBA" id="ARBA00023163"/>
    </source>
</evidence>
<dbReference type="GO" id="GO:0003677">
    <property type="term" value="F:DNA binding"/>
    <property type="evidence" value="ECO:0007669"/>
    <property type="project" value="UniProtKB-KW"/>
</dbReference>
<dbReference type="InterPro" id="IPR003441">
    <property type="entry name" value="NAC-dom"/>
</dbReference>
<evidence type="ECO:0000313" key="8">
    <source>
        <dbReference type="Proteomes" id="UP001222027"/>
    </source>
</evidence>
<feature type="region of interest" description="Disordered" evidence="5">
    <location>
        <begin position="512"/>
        <end position="544"/>
    </location>
</feature>
<feature type="domain" description="NAC" evidence="6">
    <location>
        <begin position="10"/>
        <end position="166"/>
    </location>
</feature>
<keyword evidence="8" id="KW-1185">Reference proteome</keyword>
<dbReference type="Pfam" id="PF02365">
    <property type="entry name" value="NAM"/>
    <property type="match status" value="1"/>
</dbReference>
<proteinExistence type="predicted"/>
<dbReference type="SUPFAM" id="SSF101941">
    <property type="entry name" value="NAC domain"/>
    <property type="match status" value="1"/>
</dbReference>
<dbReference type="PROSITE" id="PS51005">
    <property type="entry name" value="NAC"/>
    <property type="match status" value="1"/>
</dbReference>
<evidence type="ECO:0000313" key="7">
    <source>
        <dbReference type="EMBL" id="KAJ8512982.1"/>
    </source>
</evidence>
<keyword evidence="4" id="KW-0539">Nucleus</keyword>
<evidence type="ECO:0000256" key="4">
    <source>
        <dbReference type="ARBA" id="ARBA00023242"/>
    </source>
</evidence>
<keyword evidence="3" id="KW-0804">Transcription</keyword>